<keyword evidence="2 4" id="KW-0521">NADP</keyword>
<dbReference type="InterPro" id="IPR013332">
    <property type="entry name" value="KPR_N"/>
</dbReference>
<name>A0ABR3PA34_9PEZI</name>
<dbReference type="EMBL" id="JBFMKM010000012">
    <property type="protein sequence ID" value="KAL1303026.1"/>
    <property type="molecule type" value="Genomic_DNA"/>
</dbReference>
<proteinExistence type="inferred from homology"/>
<comment type="function">
    <text evidence="4">Catalyzes the NADPH-dependent reduction of ketopantoate into pantoic acid.</text>
</comment>
<comment type="caution">
    <text evidence="7">The sequence shown here is derived from an EMBL/GenBank/DDBJ whole genome shotgun (WGS) entry which is preliminary data.</text>
</comment>
<dbReference type="Pfam" id="PF08546">
    <property type="entry name" value="ApbA_C"/>
    <property type="match status" value="1"/>
</dbReference>
<dbReference type="SUPFAM" id="SSF48179">
    <property type="entry name" value="6-phosphogluconate dehydrogenase C-terminal domain-like"/>
    <property type="match status" value="1"/>
</dbReference>
<reference evidence="7 8" key="1">
    <citation type="submission" date="2024-07" db="EMBL/GenBank/DDBJ databases">
        <title>Draft sequence of the Neodothiora populina.</title>
        <authorList>
            <person name="Drown D.D."/>
            <person name="Schuette U.S."/>
            <person name="Buechlein A.B."/>
            <person name="Rusch D.R."/>
            <person name="Winton L.W."/>
            <person name="Adams G.A."/>
        </authorList>
    </citation>
    <scope>NUCLEOTIDE SEQUENCE [LARGE SCALE GENOMIC DNA]</scope>
    <source>
        <strain evidence="7 8">CPC 39397</strain>
    </source>
</reference>
<sequence>MSAKSSVLLLGCGGVGTIVALNLERGGLATVTAVLRSNYADVKRRGFHIQSCDHGELHEWRPSHLVDHVPSYQDHKFDYIVCTTKNTPDCKPTLSETIAPAVTPNHTVIVLLQNGINLERALFDAFPSNTVLSGISYIRSHEVSPGEIDHMDHDELICGPFSRVPQQPDEKDVAAARKFCEIYGAAGRTISTYDEDVLSSRWRKLMYNACLNSVCAVTGLDTGSVQQTGTLVDGLVRPAMKEIVAAARAAGAKNMSDETVEATIAGLEPVEMRFKPSMLVDMEKGNYTEFENIVGEPLRAGTALGVQMPTLSVVYNILQAFQWRLKMQKGHEMPELCKTDSPMAVDDSK</sequence>
<evidence type="ECO:0000256" key="3">
    <source>
        <dbReference type="ARBA" id="ARBA00023002"/>
    </source>
</evidence>
<dbReference type="Gene3D" id="3.40.50.720">
    <property type="entry name" value="NAD(P)-binding Rossmann-like Domain"/>
    <property type="match status" value="1"/>
</dbReference>
<feature type="domain" description="Ketopantoate reductase N-terminal" evidence="5">
    <location>
        <begin position="7"/>
        <end position="162"/>
    </location>
</feature>
<organism evidence="7 8">
    <name type="scientific">Neodothiora populina</name>
    <dbReference type="NCBI Taxonomy" id="2781224"/>
    <lineage>
        <taxon>Eukaryota</taxon>
        <taxon>Fungi</taxon>
        <taxon>Dikarya</taxon>
        <taxon>Ascomycota</taxon>
        <taxon>Pezizomycotina</taxon>
        <taxon>Dothideomycetes</taxon>
        <taxon>Dothideomycetidae</taxon>
        <taxon>Dothideales</taxon>
        <taxon>Dothioraceae</taxon>
        <taxon>Neodothiora</taxon>
    </lineage>
</organism>
<evidence type="ECO:0000313" key="7">
    <source>
        <dbReference type="EMBL" id="KAL1303026.1"/>
    </source>
</evidence>
<gene>
    <name evidence="7" type="ORF">AAFC00_003339</name>
</gene>
<evidence type="ECO:0000259" key="6">
    <source>
        <dbReference type="Pfam" id="PF08546"/>
    </source>
</evidence>
<dbReference type="InterPro" id="IPR003710">
    <property type="entry name" value="ApbA"/>
</dbReference>
<dbReference type="SUPFAM" id="SSF51735">
    <property type="entry name" value="NAD(P)-binding Rossmann-fold domains"/>
    <property type="match status" value="1"/>
</dbReference>
<dbReference type="EC" id="1.1.1.169" evidence="4"/>
<evidence type="ECO:0000256" key="1">
    <source>
        <dbReference type="ARBA" id="ARBA00007870"/>
    </source>
</evidence>
<evidence type="ECO:0000313" key="8">
    <source>
        <dbReference type="Proteomes" id="UP001562354"/>
    </source>
</evidence>
<dbReference type="PANTHER" id="PTHR21708">
    <property type="entry name" value="PROBABLE 2-DEHYDROPANTOATE 2-REDUCTASE"/>
    <property type="match status" value="1"/>
</dbReference>
<feature type="domain" description="Ketopantoate reductase C-terminal" evidence="6">
    <location>
        <begin position="196"/>
        <end position="321"/>
    </location>
</feature>
<evidence type="ECO:0000256" key="4">
    <source>
        <dbReference type="RuleBase" id="RU362068"/>
    </source>
</evidence>
<dbReference type="InterPro" id="IPR008927">
    <property type="entry name" value="6-PGluconate_DH-like_C_sf"/>
</dbReference>
<dbReference type="Proteomes" id="UP001562354">
    <property type="component" value="Unassembled WGS sequence"/>
</dbReference>
<keyword evidence="3 4" id="KW-0560">Oxidoreductase</keyword>
<dbReference type="NCBIfam" id="TIGR00745">
    <property type="entry name" value="apbA_panE"/>
    <property type="match status" value="1"/>
</dbReference>
<dbReference type="Gene3D" id="1.10.1040.10">
    <property type="entry name" value="N-(1-d-carboxylethyl)-l-norvaline Dehydrogenase, domain 2"/>
    <property type="match status" value="1"/>
</dbReference>
<dbReference type="InterPro" id="IPR013328">
    <property type="entry name" value="6PGD_dom2"/>
</dbReference>
<dbReference type="GeneID" id="95977041"/>
<evidence type="ECO:0000259" key="5">
    <source>
        <dbReference type="Pfam" id="PF02558"/>
    </source>
</evidence>
<dbReference type="InterPro" id="IPR036291">
    <property type="entry name" value="NAD(P)-bd_dom_sf"/>
</dbReference>
<comment type="catalytic activity">
    <reaction evidence="4">
        <text>(R)-pantoate + NADP(+) = 2-dehydropantoate + NADPH + H(+)</text>
        <dbReference type="Rhea" id="RHEA:16233"/>
        <dbReference type="ChEBI" id="CHEBI:11561"/>
        <dbReference type="ChEBI" id="CHEBI:15378"/>
        <dbReference type="ChEBI" id="CHEBI:15980"/>
        <dbReference type="ChEBI" id="CHEBI:57783"/>
        <dbReference type="ChEBI" id="CHEBI:58349"/>
        <dbReference type="EC" id="1.1.1.169"/>
    </reaction>
</comment>
<accession>A0ABR3PA34</accession>
<comment type="similarity">
    <text evidence="1 4">Belongs to the ketopantoate reductase family.</text>
</comment>
<dbReference type="InterPro" id="IPR013752">
    <property type="entry name" value="KPA_reductase"/>
</dbReference>
<dbReference type="Pfam" id="PF02558">
    <property type="entry name" value="ApbA"/>
    <property type="match status" value="1"/>
</dbReference>
<protein>
    <recommendedName>
        <fullName evidence="4">2-dehydropantoate 2-reductase</fullName>
        <ecNumber evidence="4">1.1.1.169</ecNumber>
    </recommendedName>
    <alternativeName>
        <fullName evidence="4">Ketopantoate reductase</fullName>
    </alternativeName>
</protein>
<dbReference type="RefSeq" id="XP_069199302.1">
    <property type="nucleotide sequence ID" value="XM_069342799.1"/>
</dbReference>
<keyword evidence="8" id="KW-1185">Reference proteome</keyword>
<evidence type="ECO:0000256" key="2">
    <source>
        <dbReference type="ARBA" id="ARBA00022857"/>
    </source>
</evidence>
<dbReference type="PANTHER" id="PTHR21708:SF30">
    <property type="entry name" value="2-DEHYDROPANTOATE 2-REDUCTASE-RELATED"/>
    <property type="match status" value="1"/>
</dbReference>
<dbReference type="InterPro" id="IPR051402">
    <property type="entry name" value="KPR-Related"/>
</dbReference>